<reference evidence="1" key="2">
    <citation type="journal article" date="2023" name="Int. J. Mol. Sci.">
        <title>De Novo Assembly and Annotation of 11 Diverse Shrub Willow (Salix) Genomes Reveals Novel Gene Organization in Sex-Linked Regions.</title>
        <authorList>
            <person name="Hyden B."/>
            <person name="Feng K."/>
            <person name="Yates T.B."/>
            <person name="Jawdy S."/>
            <person name="Cereghino C."/>
            <person name="Smart L.B."/>
            <person name="Muchero W."/>
        </authorList>
    </citation>
    <scope>NUCLEOTIDE SEQUENCE</scope>
    <source>
        <tissue evidence="1">Shoot tip</tissue>
    </source>
</reference>
<protein>
    <submittedName>
        <fullName evidence="1">Uncharacterized protein</fullName>
    </submittedName>
</protein>
<accession>A0ABQ9ADC7</accession>
<dbReference type="Proteomes" id="UP001141253">
    <property type="component" value="Chromosome 11"/>
</dbReference>
<comment type="caution">
    <text evidence="1">The sequence shown here is derived from an EMBL/GenBank/DDBJ whole genome shotgun (WGS) entry which is preliminary data.</text>
</comment>
<name>A0ABQ9ADC7_9ROSI</name>
<evidence type="ECO:0000313" key="1">
    <source>
        <dbReference type="EMBL" id="KAJ6333135.1"/>
    </source>
</evidence>
<evidence type="ECO:0000313" key="2">
    <source>
        <dbReference type="Proteomes" id="UP001141253"/>
    </source>
</evidence>
<sequence length="67" mass="7862">MKITSAVDLDNRNIHGHCRRKERAFAGRRKKKMGSQLPNLAYFLQFHQASHSLQVKLSCRHHNPMHK</sequence>
<proteinExistence type="predicted"/>
<dbReference type="EMBL" id="JAPFFI010000021">
    <property type="protein sequence ID" value="KAJ6333135.1"/>
    <property type="molecule type" value="Genomic_DNA"/>
</dbReference>
<organism evidence="1 2">
    <name type="scientific">Salix suchowensis</name>
    <dbReference type="NCBI Taxonomy" id="1278906"/>
    <lineage>
        <taxon>Eukaryota</taxon>
        <taxon>Viridiplantae</taxon>
        <taxon>Streptophyta</taxon>
        <taxon>Embryophyta</taxon>
        <taxon>Tracheophyta</taxon>
        <taxon>Spermatophyta</taxon>
        <taxon>Magnoliopsida</taxon>
        <taxon>eudicotyledons</taxon>
        <taxon>Gunneridae</taxon>
        <taxon>Pentapetalae</taxon>
        <taxon>rosids</taxon>
        <taxon>fabids</taxon>
        <taxon>Malpighiales</taxon>
        <taxon>Salicaceae</taxon>
        <taxon>Saliceae</taxon>
        <taxon>Salix</taxon>
    </lineage>
</organism>
<gene>
    <name evidence="1" type="ORF">OIU77_009074</name>
</gene>
<reference evidence="1" key="1">
    <citation type="submission" date="2022-10" db="EMBL/GenBank/DDBJ databases">
        <authorList>
            <person name="Hyden B.L."/>
            <person name="Feng K."/>
            <person name="Yates T."/>
            <person name="Jawdy S."/>
            <person name="Smart L.B."/>
            <person name="Muchero W."/>
        </authorList>
    </citation>
    <scope>NUCLEOTIDE SEQUENCE</scope>
    <source>
        <tissue evidence="1">Shoot tip</tissue>
    </source>
</reference>
<keyword evidence="2" id="KW-1185">Reference proteome</keyword>